<keyword evidence="2" id="KW-1185">Reference proteome</keyword>
<organism evidence="1 2">
    <name type="scientific">Paenibacillus whitsoniae</name>
    <dbReference type="NCBI Taxonomy" id="2496558"/>
    <lineage>
        <taxon>Bacteria</taxon>
        <taxon>Bacillati</taxon>
        <taxon>Bacillota</taxon>
        <taxon>Bacilli</taxon>
        <taxon>Bacillales</taxon>
        <taxon>Paenibacillaceae</taxon>
        <taxon>Paenibacillus</taxon>
    </lineage>
</organism>
<dbReference type="Proteomes" id="UP000276128">
    <property type="component" value="Unassembled WGS sequence"/>
</dbReference>
<dbReference type="GO" id="GO:0016740">
    <property type="term" value="F:transferase activity"/>
    <property type="evidence" value="ECO:0007669"/>
    <property type="project" value="UniProtKB-KW"/>
</dbReference>
<dbReference type="InterPro" id="IPR029044">
    <property type="entry name" value="Nucleotide-diphossugar_trans"/>
</dbReference>
<comment type="caution">
    <text evidence="1">The sequence shown here is derived from an EMBL/GenBank/DDBJ whole genome shotgun (WGS) entry which is preliminary data.</text>
</comment>
<dbReference type="EMBL" id="RXHU01000033">
    <property type="protein sequence ID" value="RTE09465.1"/>
    <property type="molecule type" value="Genomic_DNA"/>
</dbReference>
<keyword evidence="1" id="KW-0808">Transferase</keyword>
<dbReference type="OrthoDB" id="6713581at2"/>
<dbReference type="Gene3D" id="3.90.550.10">
    <property type="entry name" value="Spore Coat Polysaccharide Biosynthesis Protein SpsA, Chain A"/>
    <property type="match status" value="1"/>
</dbReference>
<dbReference type="SUPFAM" id="SSF53448">
    <property type="entry name" value="Nucleotide-diphospho-sugar transferases"/>
    <property type="match status" value="1"/>
</dbReference>
<name>A0A3S0APN2_9BACL</name>
<dbReference type="InterPro" id="IPR050834">
    <property type="entry name" value="Glycosyltransf_2"/>
</dbReference>
<proteinExistence type="predicted"/>
<gene>
    <name evidence="1" type="ORF">EJQ19_12410</name>
</gene>
<evidence type="ECO:0000313" key="1">
    <source>
        <dbReference type="EMBL" id="RTE09465.1"/>
    </source>
</evidence>
<dbReference type="PANTHER" id="PTHR43685">
    <property type="entry name" value="GLYCOSYLTRANSFERASE"/>
    <property type="match status" value="1"/>
</dbReference>
<evidence type="ECO:0000313" key="2">
    <source>
        <dbReference type="Proteomes" id="UP000276128"/>
    </source>
</evidence>
<accession>A0A3S0APN2</accession>
<reference evidence="1 2" key="1">
    <citation type="submission" date="2018-12" db="EMBL/GenBank/DDBJ databases">
        <title>Bacillus ochoae sp. nov., Paenibacillus whitsoniae sp. nov., Paenibacillus spiritus sp. nov. Isolated from the Mars Exploration Rover during spacecraft assembly.</title>
        <authorList>
            <person name="Seuylemezian A."/>
            <person name="Vaishampayan P."/>
        </authorList>
    </citation>
    <scope>NUCLEOTIDE SEQUENCE [LARGE SCALE GENOMIC DNA]</scope>
    <source>
        <strain evidence="1 2">MER 54</strain>
    </source>
</reference>
<dbReference type="CDD" id="cd00761">
    <property type="entry name" value="Glyco_tranf_GTA_type"/>
    <property type="match status" value="1"/>
</dbReference>
<dbReference type="Pfam" id="PF13641">
    <property type="entry name" value="Glyco_tranf_2_3"/>
    <property type="match status" value="1"/>
</dbReference>
<dbReference type="AlphaFoldDB" id="A0A3S0APN2"/>
<dbReference type="PANTHER" id="PTHR43685:SF2">
    <property type="entry name" value="GLYCOSYLTRANSFERASE 2-LIKE DOMAIN-CONTAINING PROTEIN"/>
    <property type="match status" value="1"/>
</dbReference>
<sequence length="236" mass="27826">MRKRAIPGVSIITCTNRPQFFNNIVRNFQRQQYPAKELIIILNQDNMPLAEYRRKVRGVPNVRVYQVAERTSLGQCLNCGIVKAHFPLIAKFDDDDYYSPYYLREQVKALYRTRSDIVGKHACLIYLTASKQLLIRSPHDRDQEVEFVQGGTILFRRRVLRKVRFPDRSLGEDVAFLRAARSHGFKTYATTPFNYVYIRRKNKKSHTWRVQDDYYRNGGQMIGVTKDFRPVSNRRL</sequence>
<dbReference type="RefSeq" id="WP_126141540.1">
    <property type="nucleotide sequence ID" value="NZ_RXHU01000033.1"/>
</dbReference>
<protein>
    <submittedName>
        <fullName evidence="1">Glycosyltransferase</fullName>
    </submittedName>
</protein>